<reference evidence="2" key="1">
    <citation type="submission" date="2018-05" db="EMBL/GenBank/DDBJ databases">
        <title>Draft genome of Mucuna pruriens seed.</title>
        <authorList>
            <person name="Nnadi N.E."/>
            <person name="Vos R."/>
            <person name="Hasami M.H."/>
            <person name="Devisetty U.K."/>
            <person name="Aguiy J.C."/>
        </authorList>
    </citation>
    <scope>NUCLEOTIDE SEQUENCE [LARGE SCALE GENOMIC DNA]</scope>
    <source>
        <strain evidence="2">JCA_2017</strain>
    </source>
</reference>
<evidence type="ECO:0000313" key="3">
    <source>
        <dbReference type="Proteomes" id="UP000257109"/>
    </source>
</evidence>
<comment type="caution">
    <text evidence="2">The sequence shown here is derived from an EMBL/GenBank/DDBJ whole genome shotgun (WGS) entry which is preliminary data.</text>
</comment>
<dbReference type="OrthoDB" id="10055717at2759"/>
<gene>
    <name evidence="2" type="ORF">CR513_27749</name>
</gene>
<dbReference type="InterPro" id="IPR051320">
    <property type="entry name" value="Viral_Replic_Matur_Polypro"/>
</dbReference>
<dbReference type="InterPro" id="IPR000477">
    <property type="entry name" value="RT_dom"/>
</dbReference>
<dbReference type="PANTHER" id="PTHR33064">
    <property type="entry name" value="POL PROTEIN"/>
    <property type="match status" value="1"/>
</dbReference>
<dbReference type="SUPFAM" id="SSF56672">
    <property type="entry name" value="DNA/RNA polymerases"/>
    <property type="match status" value="1"/>
</dbReference>
<keyword evidence="3" id="KW-1185">Reference proteome</keyword>
<feature type="domain" description="Reverse transcriptase" evidence="1">
    <location>
        <begin position="1"/>
        <end position="66"/>
    </location>
</feature>
<dbReference type="AlphaFoldDB" id="A0A371GIM9"/>
<proteinExistence type="predicted"/>
<dbReference type="Pfam" id="PF00078">
    <property type="entry name" value="RVT_1"/>
    <property type="match status" value="1"/>
</dbReference>
<dbReference type="Gene3D" id="3.30.70.270">
    <property type="match status" value="1"/>
</dbReference>
<dbReference type="InterPro" id="IPR041577">
    <property type="entry name" value="RT_RNaseH_2"/>
</dbReference>
<evidence type="ECO:0000259" key="1">
    <source>
        <dbReference type="PROSITE" id="PS50878"/>
    </source>
</evidence>
<protein>
    <recommendedName>
        <fullName evidence="1">Reverse transcriptase domain-containing protein</fullName>
    </recommendedName>
</protein>
<dbReference type="PANTHER" id="PTHR33064:SF37">
    <property type="entry name" value="RIBONUCLEASE H"/>
    <property type="match status" value="1"/>
</dbReference>
<feature type="non-terminal residue" evidence="2">
    <location>
        <position position="1"/>
    </location>
</feature>
<dbReference type="InterPro" id="IPR043128">
    <property type="entry name" value="Rev_trsase/Diguanyl_cyclase"/>
</dbReference>
<evidence type="ECO:0000313" key="2">
    <source>
        <dbReference type="EMBL" id="RDX90394.1"/>
    </source>
</evidence>
<name>A0A371GIM9_MUCPR</name>
<dbReference type="PROSITE" id="PS50878">
    <property type="entry name" value="RT_POL"/>
    <property type="match status" value="1"/>
</dbReference>
<dbReference type="InterPro" id="IPR043502">
    <property type="entry name" value="DNA/RNA_pol_sf"/>
</dbReference>
<accession>A0A371GIM9</accession>
<organism evidence="2 3">
    <name type="scientific">Mucuna pruriens</name>
    <name type="common">Velvet bean</name>
    <name type="synonym">Dolichos pruriens</name>
    <dbReference type="NCBI Taxonomy" id="157652"/>
    <lineage>
        <taxon>Eukaryota</taxon>
        <taxon>Viridiplantae</taxon>
        <taxon>Streptophyta</taxon>
        <taxon>Embryophyta</taxon>
        <taxon>Tracheophyta</taxon>
        <taxon>Spermatophyta</taxon>
        <taxon>Magnoliopsida</taxon>
        <taxon>eudicotyledons</taxon>
        <taxon>Gunneridae</taxon>
        <taxon>Pentapetalae</taxon>
        <taxon>rosids</taxon>
        <taxon>fabids</taxon>
        <taxon>Fabales</taxon>
        <taxon>Fabaceae</taxon>
        <taxon>Papilionoideae</taxon>
        <taxon>50 kb inversion clade</taxon>
        <taxon>NPAAA clade</taxon>
        <taxon>indigoferoid/millettioid clade</taxon>
        <taxon>Phaseoleae</taxon>
        <taxon>Mucuna</taxon>
    </lineage>
</organism>
<sequence>MTRIFEPLLEHAIIYIDDILLFSRDMETHKALLRRFFDTANQYGLMFSEKKIHLAQSEIDFFGMHFSQGSYQPQPHIAEELLNFSDQSLILVVQTPEEEPSPMGPEQTRAIQELKKIAQSPPALKIPGEGKRILQTDASDFYWGAVLIEELDNKKFYCGHASGQFKEAKKHYHTTFKEALAIKNGIKKFDFHLRGYHFEV</sequence>
<dbReference type="Proteomes" id="UP000257109">
    <property type="component" value="Unassembled WGS sequence"/>
</dbReference>
<dbReference type="Pfam" id="PF17919">
    <property type="entry name" value="RT_RNaseH_2"/>
    <property type="match status" value="1"/>
</dbReference>
<dbReference type="EMBL" id="QJKJ01005409">
    <property type="protein sequence ID" value="RDX90394.1"/>
    <property type="molecule type" value="Genomic_DNA"/>
</dbReference>